<dbReference type="PANTHER" id="PTHR33076">
    <property type="entry name" value="NON-SPECIFIC LIPID-TRANSFER PROTEIN 2-RELATED"/>
    <property type="match status" value="1"/>
</dbReference>
<dbReference type="InterPro" id="IPR016140">
    <property type="entry name" value="Bifunc_inhib/LTP/seed_store"/>
</dbReference>
<dbReference type="Proteomes" id="UP000626092">
    <property type="component" value="Unassembled WGS sequence"/>
</dbReference>
<evidence type="ECO:0000256" key="5">
    <source>
        <dbReference type="RuleBase" id="RU000628"/>
    </source>
</evidence>
<feature type="chain" id="PRO_5032820447" description="Non-specific lipid-transfer protein" evidence="6">
    <location>
        <begin position="31"/>
        <end position="121"/>
    </location>
</feature>
<evidence type="ECO:0000256" key="1">
    <source>
        <dbReference type="ARBA" id="ARBA00009748"/>
    </source>
</evidence>
<accession>A0A834GWI4</accession>
<comment type="function">
    <text evidence="5">Plant non-specific lipid-transfer proteins transfer phospholipids as well as galactolipids across membranes. May play a role in wax or cutin deposition in the cell walls of expanding epidermal cells and certain secretory tissues.</text>
</comment>
<dbReference type="PRINTS" id="PR00382">
    <property type="entry name" value="LIPIDTRNSFER"/>
</dbReference>
<sequence length="121" mass="12141">MAWSSETMVKKVACVAVLMCMVVAAPHAEAAISCGQVQSSLTPCVSYLKGSGGAVPAACCNGVKSLSNAAKTTPDRQTVCNCIKSAAAGISGINYGLVSSLPGKCGLFLPIKIGPSTDCSK</sequence>
<dbReference type="Gene3D" id="1.10.110.10">
    <property type="entry name" value="Plant lipid-transfer and hydrophobic proteins"/>
    <property type="match status" value="1"/>
</dbReference>
<keyword evidence="9" id="KW-1185">Reference proteome</keyword>
<evidence type="ECO:0000259" key="7">
    <source>
        <dbReference type="SMART" id="SM00499"/>
    </source>
</evidence>
<keyword evidence="2 5" id="KW-0813">Transport</keyword>
<keyword evidence="3 5" id="KW-0446">Lipid-binding</keyword>
<dbReference type="SUPFAM" id="SSF47699">
    <property type="entry name" value="Bifunctional inhibitor/lipid-transfer protein/seed storage 2S albumin"/>
    <property type="match status" value="1"/>
</dbReference>
<name>A0A834GWI4_RHOSS</name>
<evidence type="ECO:0000313" key="8">
    <source>
        <dbReference type="EMBL" id="KAF7143105.1"/>
    </source>
</evidence>
<evidence type="ECO:0000256" key="6">
    <source>
        <dbReference type="SAM" id="SignalP"/>
    </source>
</evidence>
<dbReference type="GO" id="GO:0008289">
    <property type="term" value="F:lipid binding"/>
    <property type="evidence" value="ECO:0007669"/>
    <property type="project" value="UniProtKB-KW"/>
</dbReference>
<dbReference type="InterPro" id="IPR036312">
    <property type="entry name" value="Bifun_inhib/LTP/seed_sf"/>
</dbReference>
<dbReference type="Pfam" id="PF00234">
    <property type="entry name" value="Tryp_alpha_amyl"/>
    <property type="match status" value="1"/>
</dbReference>
<evidence type="ECO:0000256" key="3">
    <source>
        <dbReference type="ARBA" id="ARBA00023121"/>
    </source>
</evidence>
<comment type="similarity">
    <text evidence="1 5">Belongs to the plant LTP family.</text>
</comment>
<dbReference type="EMBL" id="WJXA01000005">
    <property type="protein sequence ID" value="KAF7143105.1"/>
    <property type="molecule type" value="Genomic_DNA"/>
</dbReference>
<protein>
    <recommendedName>
        <fullName evidence="5">Non-specific lipid-transfer protein</fullName>
    </recommendedName>
</protein>
<reference evidence="8" key="1">
    <citation type="submission" date="2019-11" db="EMBL/GenBank/DDBJ databases">
        <authorList>
            <person name="Liu Y."/>
            <person name="Hou J."/>
            <person name="Li T.-Q."/>
            <person name="Guan C.-H."/>
            <person name="Wu X."/>
            <person name="Wu H.-Z."/>
            <person name="Ling F."/>
            <person name="Zhang R."/>
            <person name="Shi X.-G."/>
            <person name="Ren J.-P."/>
            <person name="Chen E.-F."/>
            <person name="Sun J.-M."/>
        </authorList>
    </citation>
    <scope>NUCLEOTIDE SEQUENCE</scope>
    <source>
        <strain evidence="8">Adult_tree_wgs_1</strain>
        <tissue evidence="8">Leaves</tissue>
    </source>
</reference>
<gene>
    <name evidence="8" type="ORF">RHSIM_Rhsim05G0220000</name>
</gene>
<evidence type="ECO:0000313" key="9">
    <source>
        <dbReference type="Proteomes" id="UP000626092"/>
    </source>
</evidence>
<proteinExistence type="inferred from homology"/>
<dbReference type="AlphaFoldDB" id="A0A834GWI4"/>
<organism evidence="8 9">
    <name type="scientific">Rhododendron simsii</name>
    <name type="common">Sims's rhododendron</name>
    <dbReference type="NCBI Taxonomy" id="118357"/>
    <lineage>
        <taxon>Eukaryota</taxon>
        <taxon>Viridiplantae</taxon>
        <taxon>Streptophyta</taxon>
        <taxon>Embryophyta</taxon>
        <taxon>Tracheophyta</taxon>
        <taxon>Spermatophyta</taxon>
        <taxon>Magnoliopsida</taxon>
        <taxon>eudicotyledons</taxon>
        <taxon>Gunneridae</taxon>
        <taxon>Pentapetalae</taxon>
        <taxon>asterids</taxon>
        <taxon>Ericales</taxon>
        <taxon>Ericaceae</taxon>
        <taxon>Ericoideae</taxon>
        <taxon>Rhodoreae</taxon>
        <taxon>Rhododendron</taxon>
    </lineage>
</organism>
<dbReference type="SMART" id="SM00499">
    <property type="entry name" value="AAI"/>
    <property type="match status" value="1"/>
</dbReference>
<feature type="domain" description="Bifunctional inhibitor/plant lipid transfer protein/seed storage helical" evidence="7">
    <location>
        <begin position="34"/>
        <end position="119"/>
    </location>
</feature>
<evidence type="ECO:0000256" key="4">
    <source>
        <dbReference type="ARBA" id="ARBA00023157"/>
    </source>
</evidence>
<keyword evidence="6" id="KW-0732">Signal</keyword>
<dbReference type="InterPro" id="IPR000528">
    <property type="entry name" value="Plant_nsLTP"/>
</dbReference>
<dbReference type="OrthoDB" id="1890443at2759"/>
<dbReference type="CDD" id="cd01960">
    <property type="entry name" value="nsLTP1"/>
    <property type="match status" value="1"/>
</dbReference>
<evidence type="ECO:0000256" key="2">
    <source>
        <dbReference type="ARBA" id="ARBA00022448"/>
    </source>
</evidence>
<comment type="caution">
    <text evidence="8">The sequence shown here is derived from an EMBL/GenBank/DDBJ whole genome shotgun (WGS) entry which is preliminary data.</text>
</comment>
<dbReference type="FunFam" id="1.10.110.10:FF:000002">
    <property type="entry name" value="Non-specific lipid-transfer protein"/>
    <property type="match status" value="1"/>
</dbReference>
<keyword evidence="4" id="KW-1015">Disulfide bond</keyword>
<dbReference type="GO" id="GO:0006869">
    <property type="term" value="P:lipid transport"/>
    <property type="evidence" value="ECO:0007669"/>
    <property type="project" value="InterPro"/>
</dbReference>
<feature type="signal peptide" evidence="6">
    <location>
        <begin position="1"/>
        <end position="30"/>
    </location>
</feature>